<dbReference type="GO" id="GO:0005737">
    <property type="term" value="C:cytoplasm"/>
    <property type="evidence" value="ECO:0007669"/>
    <property type="project" value="UniProtKB-SubCell"/>
</dbReference>
<dbReference type="AlphaFoldDB" id="A0A8K0MT99"/>
<evidence type="ECO:0000256" key="4">
    <source>
        <dbReference type="ARBA" id="ARBA00022723"/>
    </source>
</evidence>
<evidence type="ECO:0000256" key="6">
    <source>
        <dbReference type="SAM" id="MobiDB-lite"/>
    </source>
</evidence>
<feature type="region of interest" description="Disordered" evidence="6">
    <location>
        <begin position="1"/>
        <end position="26"/>
    </location>
</feature>
<dbReference type="PANTHER" id="PTHR33059">
    <property type="entry name" value="FCS-LIKE ZINC FINGER 5"/>
    <property type="match status" value="1"/>
</dbReference>
<evidence type="ECO:0000256" key="1">
    <source>
        <dbReference type="ARBA" id="ARBA00004496"/>
    </source>
</evidence>
<dbReference type="PANTHER" id="PTHR33059:SF81">
    <property type="entry name" value="FLZ-TYPE DOMAIN-CONTAINING PROTEIN"/>
    <property type="match status" value="1"/>
</dbReference>
<feature type="region of interest" description="Disordered" evidence="6">
    <location>
        <begin position="43"/>
        <end position="87"/>
    </location>
</feature>
<comment type="caution">
    <text evidence="8">The sequence shown here is derived from an EMBL/GenBank/DDBJ whole genome shotgun (WGS) entry which is preliminary data.</text>
</comment>
<accession>A0A8K0MT99</accession>
<dbReference type="Pfam" id="PF04570">
    <property type="entry name" value="zf-FLZ"/>
    <property type="match status" value="1"/>
</dbReference>
<evidence type="ECO:0000259" key="7">
    <source>
        <dbReference type="Pfam" id="PF04570"/>
    </source>
</evidence>
<feature type="compositionally biased region" description="Basic residues" evidence="6">
    <location>
        <begin position="63"/>
        <end position="72"/>
    </location>
</feature>
<keyword evidence="3" id="KW-0963">Cytoplasm</keyword>
<keyword evidence="4" id="KW-0479">Metal-binding</keyword>
<proteinExistence type="inferred from homology"/>
<keyword evidence="9" id="KW-1185">Reference proteome</keyword>
<keyword evidence="5" id="KW-0863">Zinc-finger</keyword>
<comment type="similarity">
    <text evidence="2">Belongs to the FLZ family.</text>
</comment>
<dbReference type="Proteomes" id="UP000796880">
    <property type="component" value="Unassembled WGS sequence"/>
</dbReference>
<dbReference type="EMBL" id="VOIH02000001">
    <property type="protein sequence ID" value="KAF3457103.1"/>
    <property type="molecule type" value="Genomic_DNA"/>
</dbReference>
<feature type="domain" description="FLZ-type" evidence="7">
    <location>
        <begin position="87"/>
        <end position="132"/>
    </location>
</feature>
<name>A0A8K0MT99_9ROSA</name>
<sequence>MSSSSKRSKIARSSSQGEIGLLDHAQQIEPEWVPKRSNYWETFQESTAPKPDVQRTTMAGYRGKQKAVRSRGRSVLTINSPPPEESNGSDELCGFLKKCAWCKFDIDADVFMYGDFGAFCSFKCRNYQLRSDGYNIGNALDDTPTAQNVLQKNGNGNNIRSRKG</sequence>
<evidence type="ECO:0000256" key="2">
    <source>
        <dbReference type="ARBA" id="ARBA00009374"/>
    </source>
</evidence>
<dbReference type="InterPro" id="IPR007650">
    <property type="entry name" value="Zf-FLZ_dom"/>
</dbReference>
<feature type="compositionally biased region" description="Basic residues" evidence="6">
    <location>
        <begin position="1"/>
        <end position="10"/>
    </location>
</feature>
<comment type="subcellular location">
    <subcellularLocation>
        <location evidence="1">Cytoplasm</location>
    </subcellularLocation>
</comment>
<keyword evidence="5" id="KW-0862">Zinc</keyword>
<protein>
    <recommendedName>
        <fullName evidence="7">FLZ-type domain-containing protein</fullName>
    </recommendedName>
</protein>
<reference evidence="8" key="1">
    <citation type="submission" date="2020-03" db="EMBL/GenBank/DDBJ databases">
        <title>A high-quality chromosome-level genome assembly of a woody plant with both climbing and erect habits, Rhamnella rubrinervis.</title>
        <authorList>
            <person name="Lu Z."/>
            <person name="Yang Y."/>
            <person name="Zhu X."/>
            <person name="Sun Y."/>
        </authorList>
    </citation>
    <scope>NUCLEOTIDE SEQUENCE</scope>
    <source>
        <strain evidence="8">BYM</strain>
        <tissue evidence="8">Leaf</tissue>
    </source>
</reference>
<evidence type="ECO:0000256" key="3">
    <source>
        <dbReference type="ARBA" id="ARBA00022490"/>
    </source>
</evidence>
<gene>
    <name evidence="8" type="ORF">FNV43_RR01760</name>
</gene>
<dbReference type="OrthoDB" id="1864056at2759"/>
<evidence type="ECO:0000313" key="8">
    <source>
        <dbReference type="EMBL" id="KAF3457103.1"/>
    </source>
</evidence>
<organism evidence="8 9">
    <name type="scientific">Rhamnella rubrinervis</name>
    <dbReference type="NCBI Taxonomy" id="2594499"/>
    <lineage>
        <taxon>Eukaryota</taxon>
        <taxon>Viridiplantae</taxon>
        <taxon>Streptophyta</taxon>
        <taxon>Embryophyta</taxon>
        <taxon>Tracheophyta</taxon>
        <taxon>Spermatophyta</taxon>
        <taxon>Magnoliopsida</taxon>
        <taxon>eudicotyledons</taxon>
        <taxon>Gunneridae</taxon>
        <taxon>Pentapetalae</taxon>
        <taxon>rosids</taxon>
        <taxon>fabids</taxon>
        <taxon>Rosales</taxon>
        <taxon>Rhamnaceae</taxon>
        <taxon>rhamnoid group</taxon>
        <taxon>Rhamneae</taxon>
        <taxon>Rhamnella</taxon>
    </lineage>
</organism>
<evidence type="ECO:0000256" key="5">
    <source>
        <dbReference type="ARBA" id="ARBA00022771"/>
    </source>
</evidence>
<evidence type="ECO:0000313" key="9">
    <source>
        <dbReference type="Proteomes" id="UP000796880"/>
    </source>
</evidence>
<dbReference type="GO" id="GO:0008270">
    <property type="term" value="F:zinc ion binding"/>
    <property type="evidence" value="ECO:0007669"/>
    <property type="project" value="UniProtKB-KW"/>
</dbReference>